<dbReference type="Proteomes" id="UP000824135">
    <property type="component" value="Unassembled WGS sequence"/>
</dbReference>
<keyword evidence="1" id="KW-0328">Glycosyltransferase</keyword>
<accession>A0A9D1Z6Z4</accession>
<protein>
    <recommendedName>
        <fullName evidence="3">Glycosyl hydrolase 94 catalytic domain-containing protein</fullName>
    </recommendedName>
</protein>
<dbReference type="InterPro" id="IPR012341">
    <property type="entry name" value="6hp_glycosidase-like_sf"/>
</dbReference>
<name>A0A9D1Z6Z4_9FIRM</name>
<reference evidence="4" key="2">
    <citation type="submission" date="2021-04" db="EMBL/GenBank/DDBJ databases">
        <authorList>
            <person name="Gilroy R."/>
        </authorList>
    </citation>
    <scope>NUCLEOTIDE SEQUENCE</scope>
    <source>
        <strain evidence="4">CHK199-9574</strain>
    </source>
</reference>
<dbReference type="InterPro" id="IPR033432">
    <property type="entry name" value="GH94_catalytic"/>
</dbReference>
<sequence>MGMKEKAALLFEKTGRLRRGKAPAGSKLPENTWFLDDSAIACFPRKRGDSRYFYGTDGFYLWAYQSGYISVNESTFTVFPYADEGKQPYLAFFGGIKDEKGGYLPVSLTGVAAQPRERAERCTVFTPTAAYYLTEAEGLRFAVRIYADEKKRVRATLSAQNLTGTDKEIYLSSYLNCLLRYMPVEDIESKWYKRCGVRENGFLIESVVDLSREEHVNFYAVVRRRTKGDVSGISATSARADFCGGKTVSLNCAEPLFTGSFAEEKKTCGFSDTAVAGEIIRFRLPANGYCEEDLSFEIYRDPSEAERSLSLPIGESEFDDYVAAAEKKDEEKFVSDRMLKIAFGPFSDKRIDADVLNRFIGSVIRQVESCALAKTSSLSMLGVRDVFQQIEAALIWNPADCRRKILEALDFIGTDGRAPRQYSLPARRGSVPVLDLREFIDQGVWIVDALYTYLAYTGDDSVLREECGYYVYRGREASLTDERDSVLDHLVRIVGYLLANVDDKTHCLRILYGDWNDALDGLGTTEDKDKQFGSGVSVMATLQLCRNLEEMSEILRVRSLRPDLVSLYEKKYAELKEGLQRYAVHTNQSGERRIVHGWGDKMEYFVGSFQDVDGKSRDGLTANAFWVLSGAYEWDKSIRKEILASYDRLDSKYGLKTFEPPFARGTRGVGRIPNLPAGTAENGASYAHATLFGIWSLFKMGEGERAWEQLVKVLPPAHEFISTSPFVMSNSYIYNEELGVDGESMNDWYTGSAAVLIKALTRCVFGVEVTQTRLKISPSAYFPCDQAEMSFMVRGVPVRVKYRKGSGVRSVIVNGKRTDGPDGYETALADLKGPLEVEVEG</sequence>
<keyword evidence="2" id="KW-0808">Transferase</keyword>
<evidence type="ECO:0000259" key="3">
    <source>
        <dbReference type="Pfam" id="PF17167"/>
    </source>
</evidence>
<evidence type="ECO:0000256" key="2">
    <source>
        <dbReference type="ARBA" id="ARBA00022679"/>
    </source>
</evidence>
<dbReference type="Pfam" id="PF17167">
    <property type="entry name" value="Glyco_hydro_94"/>
    <property type="match status" value="1"/>
</dbReference>
<evidence type="ECO:0000313" key="4">
    <source>
        <dbReference type="EMBL" id="HIY77876.1"/>
    </source>
</evidence>
<reference evidence="4" key="1">
    <citation type="journal article" date="2021" name="PeerJ">
        <title>Extensive microbial diversity within the chicken gut microbiome revealed by metagenomics and culture.</title>
        <authorList>
            <person name="Gilroy R."/>
            <person name="Ravi A."/>
            <person name="Getino M."/>
            <person name="Pursley I."/>
            <person name="Horton D.L."/>
            <person name="Alikhan N.F."/>
            <person name="Baker D."/>
            <person name="Gharbi K."/>
            <person name="Hall N."/>
            <person name="Watson M."/>
            <person name="Adriaenssens E.M."/>
            <person name="Foster-Nyarko E."/>
            <person name="Jarju S."/>
            <person name="Secka A."/>
            <person name="Antonio M."/>
            <person name="Oren A."/>
            <person name="Chaudhuri R.R."/>
            <person name="La Ragione R."/>
            <person name="Hildebrand F."/>
            <person name="Pallen M.J."/>
        </authorList>
    </citation>
    <scope>NUCLEOTIDE SEQUENCE</scope>
    <source>
        <strain evidence="4">CHK199-9574</strain>
    </source>
</reference>
<dbReference type="PANTHER" id="PTHR37469">
    <property type="entry name" value="CELLOBIONIC ACID PHOSPHORYLASE-RELATED"/>
    <property type="match status" value="1"/>
</dbReference>
<dbReference type="PANTHER" id="PTHR37469:SF2">
    <property type="entry name" value="CELLOBIONIC ACID PHOSPHORYLASE"/>
    <property type="match status" value="1"/>
</dbReference>
<gene>
    <name evidence="4" type="ORF">H9728_02420</name>
</gene>
<evidence type="ECO:0000313" key="5">
    <source>
        <dbReference type="Proteomes" id="UP000824135"/>
    </source>
</evidence>
<feature type="domain" description="Glycosyl hydrolase 94 catalytic" evidence="3">
    <location>
        <begin position="380"/>
        <end position="766"/>
    </location>
</feature>
<organism evidence="4 5">
    <name type="scientific">Candidatus Borkfalkia excrementavium</name>
    <dbReference type="NCBI Taxonomy" id="2838505"/>
    <lineage>
        <taxon>Bacteria</taxon>
        <taxon>Bacillati</taxon>
        <taxon>Bacillota</taxon>
        <taxon>Clostridia</taxon>
        <taxon>Christensenellales</taxon>
        <taxon>Christensenellaceae</taxon>
        <taxon>Candidatus Borkfalkia</taxon>
    </lineage>
</organism>
<dbReference type="GO" id="GO:0005975">
    <property type="term" value="P:carbohydrate metabolic process"/>
    <property type="evidence" value="ECO:0007669"/>
    <property type="project" value="InterPro"/>
</dbReference>
<dbReference type="InterPro" id="IPR008928">
    <property type="entry name" value="6-hairpin_glycosidase_sf"/>
</dbReference>
<proteinExistence type="predicted"/>
<dbReference type="AlphaFoldDB" id="A0A9D1Z6Z4"/>
<comment type="caution">
    <text evidence="4">The sequence shown here is derived from an EMBL/GenBank/DDBJ whole genome shotgun (WGS) entry which is preliminary data.</text>
</comment>
<dbReference type="Gene3D" id="1.50.10.10">
    <property type="match status" value="1"/>
</dbReference>
<dbReference type="GO" id="GO:0016757">
    <property type="term" value="F:glycosyltransferase activity"/>
    <property type="evidence" value="ECO:0007669"/>
    <property type="project" value="UniProtKB-KW"/>
</dbReference>
<evidence type="ECO:0000256" key="1">
    <source>
        <dbReference type="ARBA" id="ARBA00022676"/>
    </source>
</evidence>
<dbReference type="EMBL" id="DXCO01000019">
    <property type="protein sequence ID" value="HIY77876.1"/>
    <property type="molecule type" value="Genomic_DNA"/>
</dbReference>
<dbReference type="SUPFAM" id="SSF48208">
    <property type="entry name" value="Six-hairpin glycosidases"/>
    <property type="match status" value="1"/>
</dbReference>
<dbReference type="InterPro" id="IPR052047">
    <property type="entry name" value="GH94_Enzymes"/>
</dbReference>